<evidence type="ECO:0000313" key="3">
    <source>
        <dbReference type="Proteomes" id="UP000183454"/>
    </source>
</evidence>
<dbReference type="GO" id="GO:0000287">
    <property type="term" value="F:magnesium ion binding"/>
    <property type="evidence" value="ECO:0007669"/>
    <property type="project" value="InterPro"/>
</dbReference>
<keyword evidence="2" id="KW-0670">Pyruvate</keyword>
<dbReference type="InterPro" id="IPR029035">
    <property type="entry name" value="DHS-like_NAD/FAD-binding_dom"/>
</dbReference>
<dbReference type="GO" id="GO:0030976">
    <property type="term" value="F:thiamine pyrophosphate binding"/>
    <property type="evidence" value="ECO:0007669"/>
    <property type="project" value="InterPro"/>
</dbReference>
<protein>
    <submittedName>
        <fullName evidence="2">Pyruvate dehydrogenase (Quinone)/pyruvate oxidase/pyruvate decarboxylase</fullName>
    </submittedName>
</protein>
<dbReference type="RefSeq" id="WP_425286999.1">
    <property type="nucleotide sequence ID" value="NZ_FNNH01000034.1"/>
</dbReference>
<name>A0A1H2X4L3_9PROT</name>
<dbReference type="SUPFAM" id="SSF52467">
    <property type="entry name" value="DHS-like NAD/FAD-binding domain"/>
    <property type="match status" value="1"/>
</dbReference>
<evidence type="ECO:0000259" key="1">
    <source>
        <dbReference type="Pfam" id="PF00205"/>
    </source>
</evidence>
<dbReference type="InterPro" id="IPR047211">
    <property type="entry name" value="POXB-like"/>
</dbReference>
<dbReference type="AlphaFoldDB" id="A0A1H2X4L3"/>
<evidence type="ECO:0000313" key="2">
    <source>
        <dbReference type="EMBL" id="SDW87189.1"/>
    </source>
</evidence>
<gene>
    <name evidence="2" type="ORF">SAMN05421882_10347</name>
</gene>
<proteinExistence type="predicted"/>
<dbReference type="PANTHER" id="PTHR42981">
    <property type="entry name" value="PYRUVATE DEHYDROGENASE [UBIQUINONE]"/>
    <property type="match status" value="1"/>
</dbReference>
<dbReference type="InterPro" id="IPR012000">
    <property type="entry name" value="Thiamin_PyroP_enz_cen_dom"/>
</dbReference>
<accession>A0A1H2X4L3</accession>
<feature type="domain" description="Thiamine pyrophosphate enzyme central" evidence="1">
    <location>
        <begin position="63"/>
        <end position="193"/>
    </location>
</feature>
<organism evidence="2 3">
    <name type="scientific">Nitrosomonas communis</name>
    <dbReference type="NCBI Taxonomy" id="44574"/>
    <lineage>
        <taxon>Bacteria</taxon>
        <taxon>Pseudomonadati</taxon>
        <taxon>Pseudomonadota</taxon>
        <taxon>Betaproteobacteria</taxon>
        <taxon>Nitrosomonadales</taxon>
        <taxon>Nitrosomonadaceae</taxon>
        <taxon>Nitrosomonas</taxon>
    </lineage>
</organism>
<dbReference type="EMBL" id="FNNH01000034">
    <property type="protein sequence ID" value="SDW87189.1"/>
    <property type="molecule type" value="Genomic_DNA"/>
</dbReference>
<dbReference type="PANTHER" id="PTHR42981:SF2">
    <property type="entry name" value="PYRUVATE DEHYDROGENASE [UBIQUINONE]"/>
    <property type="match status" value="1"/>
</dbReference>
<dbReference type="Proteomes" id="UP000183454">
    <property type="component" value="Unassembled WGS sequence"/>
</dbReference>
<dbReference type="Pfam" id="PF00205">
    <property type="entry name" value="TPP_enzyme_M"/>
    <property type="match status" value="1"/>
</dbReference>
<reference evidence="2 3" key="1">
    <citation type="submission" date="2016-10" db="EMBL/GenBank/DDBJ databases">
        <authorList>
            <person name="de Groot N.N."/>
        </authorList>
    </citation>
    <scope>NUCLEOTIDE SEQUENCE [LARGE SCALE GENOMIC DNA]</scope>
    <source>
        <strain evidence="2 3">Nm110</strain>
    </source>
</reference>
<dbReference type="Gene3D" id="3.40.50.1220">
    <property type="entry name" value="TPP-binding domain"/>
    <property type="match status" value="1"/>
</dbReference>
<sequence length="207" mass="22605">MSLLLLTWLAGWLWPNEVSRTSIFRLIVQEAALKDDDPPMMKTQEHTSAVWMKVVLAPSSDEIKRAASVLNEGSKTAIVCGQGALDCGELIEEIAEKLAAPVMKAFPGRAVVPDDSPFTTGGIGLLSTLPSELAMEEYDSLLIIGSNMPYVNYYPKAGQARAVQIDSDPSHLGWRYEIEVGLVGDARATLEALLPLIKRKNDHLLCQ</sequence>